<dbReference type="AlphaFoldDB" id="A0AAV1WG91"/>
<dbReference type="Proteomes" id="UP001497480">
    <property type="component" value="Unassembled WGS sequence"/>
</dbReference>
<keyword evidence="2" id="KW-1185">Reference proteome</keyword>
<evidence type="ECO:0000313" key="2">
    <source>
        <dbReference type="Proteomes" id="UP001497480"/>
    </source>
</evidence>
<accession>A0AAV1WG91</accession>
<dbReference type="EMBL" id="CAXHTB010000006">
    <property type="protein sequence ID" value="CAL0308054.1"/>
    <property type="molecule type" value="Genomic_DNA"/>
</dbReference>
<proteinExistence type="predicted"/>
<gene>
    <name evidence="1" type="ORF">LLUT_LOCUS9114</name>
</gene>
<evidence type="ECO:0000313" key="1">
    <source>
        <dbReference type="EMBL" id="CAL0308054.1"/>
    </source>
</evidence>
<comment type="caution">
    <text evidence="1">The sequence shown here is derived from an EMBL/GenBank/DDBJ whole genome shotgun (WGS) entry which is preliminary data.</text>
</comment>
<reference evidence="1 2" key="1">
    <citation type="submission" date="2024-03" db="EMBL/GenBank/DDBJ databases">
        <authorList>
            <person name="Martinez-Hernandez J."/>
        </authorList>
    </citation>
    <scope>NUCLEOTIDE SEQUENCE [LARGE SCALE GENOMIC DNA]</scope>
</reference>
<sequence>MEVCDEKAQSVGKLSQMEAWEQVLFGFWFRKNEADMVRIRCRHGIGRDDSKQVVQTKIGARHIDNKRQSHYAYEFSSFDGWLIVQDFYEEVKGQTFSNSQDFKIFVMKISSAITIFFSVEAQLISEALKEASTSRRAHCYSALIAIPNWYNKSQNLLSSVVH</sequence>
<protein>
    <submittedName>
        <fullName evidence="1">Uncharacterized protein</fullName>
    </submittedName>
</protein>
<name>A0AAV1WG91_LUPLU</name>
<organism evidence="1 2">
    <name type="scientific">Lupinus luteus</name>
    <name type="common">European yellow lupine</name>
    <dbReference type="NCBI Taxonomy" id="3873"/>
    <lineage>
        <taxon>Eukaryota</taxon>
        <taxon>Viridiplantae</taxon>
        <taxon>Streptophyta</taxon>
        <taxon>Embryophyta</taxon>
        <taxon>Tracheophyta</taxon>
        <taxon>Spermatophyta</taxon>
        <taxon>Magnoliopsida</taxon>
        <taxon>eudicotyledons</taxon>
        <taxon>Gunneridae</taxon>
        <taxon>Pentapetalae</taxon>
        <taxon>rosids</taxon>
        <taxon>fabids</taxon>
        <taxon>Fabales</taxon>
        <taxon>Fabaceae</taxon>
        <taxon>Papilionoideae</taxon>
        <taxon>50 kb inversion clade</taxon>
        <taxon>genistoids sensu lato</taxon>
        <taxon>core genistoids</taxon>
        <taxon>Genisteae</taxon>
        <taxon>Lupinus</taxon>
    </lineage>
</organism>